<dbReference type="HAMAP" id="MF_01251">
    <property type="entry name" value="UPF0313"/>
    <property type="match status" value="1"/>
</dbReference>
<organism evidence="9">
    <name type="scientific">hydrothermal vent metagenome</name>
    <dbReference type="NCBI Taxonomy" id="652676"/>
    <lineage>
        <taxon>unclassified sequences</taxon>
        <taxon>metagenomes</taxon>
        <taxon>ecological metagenomes</taxon>
    </lineage>
</organism>
<dbReference type="PROSITE" id="PS01278">
    <property type="entry name" value="MTTASE_RADICAL"/>
    <property type="match status" value="1"/>
</dbReference>
<evidence type="ECO:0000256" key="2">
    <source>
        <dbReference type="ARBA" id="ARBA00022485"/>
    </source>
</evidence>
<feature type="compositionally biased region" description="Polar residues" evidence="7">
    <location>
        <begin position="560"/>
        <end position="576"/>
    </location>
</feature>
<dbReference type="InterPro" id="IPR007197">
    <property type="entry name" value="rSAM"/>
</dbReference>
<evidence type="ECO:0000256" key="7">
    <source>
        <dbReference type="SAM" id="MobiDB-lite"/>
    </source>
</evidence>
<dbReference type="PANTHER" id="PTHR32331">
    <property type="entry name" value="UPF0313 PROTEIN YGIQ"/>
    <property type="match status" value="1"/>
</dbReference>
<reference evidence="9" key="1">
    <citation type="submission" date="2016-10" db="EMBL/GenBank/DDBJ databases">
        <authorList>
            <person name="de Groot N.N."/>
        </authorList>
    </citation>
    <scope>NUCLEOTIDE SEQUENCE</scope>
</reference>
<feature type="domain" description="Radical SAM core" evidence="8">
    <location>
        <begin position="287"/>
        <end position="560"/>
    </location>
</feature>
<dbReference type="Gene3D" id="3.80.30.20">
    <property type="entry name" value="tm_1862 like domain"/>
    <property type="match status" value="1"/>
</dbReference>
<dbReference type="SFLD" id="SFLDG01069">
    <property type="entry name" value="UPF0313"/>
    <property type="match status" value="1"/>
</dbReference>
<dbReference type="InterPro" id="IPR058240">
    <property type="entry name" value="rSAM_sf"/>
</dbReference>
<dbReference type="NCBIfam" id="TIGR03904">
    <property type="entry name" value="SAM_YgiQ"/>
    <property type="match status" value="1"/>
</dbReference>
<gene>
    <name evidence="9" type="ORF">MNB_SV-6-186</name>
</gene>
<keyword evidence="5" id="KW-0408">Iron</keyword>
<dbReference type="SUPFAM" id="SSF102114">
    <property type="entry name" value="Radical SAM enzymes"/>
    <property type="match status" value="1"/>
</dbReference>
<dbReference type="PANTHER" id="PTHR32331:SF0">
    <property type="entry name" value="UPF0313 PROTEIN YGIQ"/>
    <property type="match status" value="1"/>
</dbReference>
<dbReference type="PROSITE" id="PS51918">
    <property type="entry name" value="RADICAL_SAM"/>
    <property type="match status" value="1"/>
</dbReference>
<dbReference type="InterPro" id="IPR022946">
    <property type="entry name" value="UPF0313"/>
</dbReference>
<dbReference type="EC" id="1.8.-.-" evidence="9"/>
<feature type="compositionally biased region" description="Basic and acidic residues" evidence="7">
    <location>
        <begin position="545"/>
        <end position="559"/>
    </location>
</feature>
<protein>
    <submittedName>
        <fullName evidence="9">Fe-S OXIDOREDUCTASE</fullName>
        <ecNumber evidence="9">1.8.-.-</ecNumber>
    </submittedName>
</protein>
<accession>A0A1W1BGG4</accession>
<dbReference type="GO" id="GO:0051539">
    <property type="term" value="F:4 iron, 4 sulfur cluster binding"/>
    <property type="evidence" value="ECO:0007669"/>
    <property type="project" value="UniProtKB-KW"/>
</dbReference>
<evidence type="ECO:0000313" key="9">
    <source>
        <dbReference type="EMBL" id="SFV52622.1"/>
    </source>
</evidence>
<dbReference type="GO" id="GO:0016491">
    <property type="term" value="F:oxidoreductase activity"/>
    <property type="evidence" value="ECO:0007669"/>
    <property type="project" value="UniProtKB-KW"/>
</dbReference>
<dbReference type="Pfam" id="PF04055">
    <property type="entry name" value="Radical_SAM"/>
    <property type="match status" value="1"/>
</dbReference>
<evidence type="ECO:0000259" key="8">
    <source>
        <dbReference type="PROSITE" id="PS51918"/>
    </source>
</evidence>
<keyword evidence="4" id="KW-0479">Metal-binding</keyword>
<dbReference type="SFLD" id="SFLDG01082">
    <property type="entry name" value="B12-binding_domain_containing"/>
    <property type="match status" value="1"/>
</dbReference>
<proteinExistence type="inferred from homology"/>
<keyword evidence="6" id="KW-0411">Iron-sulfur</keyword>
<dbReference type="GO" id="GO:0046872">
    <property type="term" value="F:metal ion binding"/>
    <property type="evidence" value="ECO:0007669"/>
    <property type="project" value="UniProtKB-KW"/>
</dbReference>
<comment type="cofactor">
    <cofactor evidence="1">
        <name>[4Fe-4S] cluster</name>
        <dbReference type="ChEBI" id="CHEBI:49883"/>
    </cofactor>
</comment>
<dbReference type="AlphaFoldDB" id="A0A1W1BGG4"/>
<name>A0A1W1BGG4_9ZZZZ</name>
<dbReference type="InterPro" id="IPR006638">
    <property type="entry name" value="Elp3/MiaA/NifB-like_rSAM"/>
</dbReference>
<keyword evidence="9" id="KW-0560">Oxidoreductase</keyword>
<dbReference type="Pfam" id="PF08497">
    <property type="entry name" value="Radical_SAM_N"/>
    <property type="match status" value="1"/>
</dbReference>
<dbReference type="EMBL" id="FPHC01000026">
    <property type="protein sequence ID" value="SFV52622.1"/>
    <property type="molecule type" value="Genomic_DNA"/>
</dbReference>
<dbReference type="SFLD" id="SFLDS00029">
    <property type="entry name" value="Radical_SAM"/>
    <property type="match status" value="1"/>
</dbReference>
<dbReference type="SMART" id="SM00729">
    <property type="entry name" value="Elp3"/>
    <property type="match status" value="1"/>
</dbReference>
<feature type="region of interest" description="Disordered" evidence="7">
    <location>
        <begin position="545"/>
        <end position="576"/>
    </location>
</feature>
<dbReference type="InterPro" id="IPR020612">
    <property type="entry name" value="Methylthiotransferase_CS"/>
</dbReference>
<evidence type="ECO:0000256" key="1">
    <source>
        <dbReference type="ARBA" id="ARBA00001966"/>
    </source>
</evidence>
<sequence>MFLPTTQRELKDLGWSELDVILVSGDTYIDTPYNGIAIVGKILLDSGYRVGVIAQPDITNDDDITRLGEPKLFWGVSAGLVDSMVANYTATKKFRKKDDFTPGTINDRRPDRATIKYVNLIRKNFKDTAPIVLGGIEASLRRVVHYDYWSNKLRKSILFDAKADILVYGMAEKTIVELANTLKKDDDYRDIQGICYIAKEPKEGYIELPSFDECKGDKRQFINSFHQFYNNNEPVISKGLSQLQDSRWLIQNPPQDYMAEEEIDRVYDLKYERDVHPYYKAQGEVKALQTIQFSVTTHHGCYGECNFCAISVHQGRTIRSRSKKSIVDEIDEFKKHKDFKGIINDVGGATANMYGYECNKKMKSGVCLDIACTSSTVCPALKPDHKPQIDMLKEIRELPHVKKVFVNSGIRYDLINEDKKHGQSYLKTLVDHHISGQMKVAPEHTEDKILKLMGKPNKETLVNFKKNFDDLNKKSGKKQFLTYYLIAAHPGSQMDDMQSLKKFANKELRLNPEQVQVFIPTPSTYSTLMYYTELDPWSRKPIFVEKDQNRKQEQKDIVTRKSSYSKSNRYGKSQNR</sequence>
<keyword evidence="2" id="KW-0004">4Fe-4S</keyword>
<dbReference type="InterPro" id="IPR023404">
    <property type="entry name" value="rSAM_horseshoe"/>
</dbReference>
<evidence type="ECO:0000256" key="6">
    <source>
        <dbReference type="ARBA" id="ARBA00023014"/>
    </source>
</evidence>
<dbReference type="InterPro" id="IPR013704">
    <property type="entry name" value="UPF0313_N"/>
</dbReference>
<evidence type="ECO:0000256" key="4">
    <source>
        <dbReference type="ARBA" id="ARBA00022723"/>
    </source>
</evidence>
<evidence type="ECO:0000256" key="3">
    <source>
        <dbReference type="ARBA" id="ARBA00022691"/>
    </source>
</evidence>
<keyword evidence="3" id="KW-0949">S-adenosyl-L-methionine</keyword>
<evidence type="ECO:0000256" key="5">
    <source>
        <dbReference type="ARBA" id="ARBA00023004"/>
    </source>
</evidence>